<feature type="binding site" evidence="6">
    <location>
        <position position="153"/>
    </location>
    <ligand>
        <name>FMN</name>
        <dbReference type="ChEBI" id="CHEBI:58210"/>
    </ligand>
</feature>
<accession>A0A3L7ADQ6</accession>
<dbReference type="AlphaFoldDB" id="A0A3L7ADQ6"/>
<evidence type="ECO:0000313" key="9">
    <source>
        <dbReference type="Proteomes" id="UP000272503"/>
    </source>
</evidence>
<keyword evidence="1 6" id="KW-0285">Flavoprotein</keyword>
<dbReference type="InterPro" id="IPR011251">
    <property type="entry name" value="Luciferase-like_dom"/>
</dbReference>
<dbReference type="SUPFAM" id="SSF51679">
    <property type="entry name" value="Bacterial luciferase-like"/>
    <property type="match status" value="1"/>
</dbReference>
<protein>
    <submittedName>
        <fullName evidence="8">LLM class flavin-dependent oxidoreductase</fullName>
    </submittedName>
</protein>
<dbReference type="InterPro" id="IPR051260">
    <property type="entry name" value="Diverse_substr_monoxygenases"/>
</dbReference>
<name>A0A3L7ADQ6_9MICO</name>
<dbReference type="InterPro" id="IPR036661">
    <property type="entry name" value="Luciferase-like_sf"/>
</dbReference>
<evidence type="ECO:0000313" key="8">
    <source>
        <dbReference type="EMBL" id="RLP77522.1"/>
    </source>
</evidence>
<evidence type="ECO:0000256" key="5">
    <source>
        <dbReference type="ARBA" id="ARBA00033748"/>
    </source>
</evidence>
<comment type="caution">
    <text evidence="8">The sequence shown here is derived from an EMBL/GenBank/DDBJ whole genome shotgun (WGS) entry which is preliminary data.</text>
</comment>
<feature type="binding site" evidence="6">
    <location>
        <position position="149"/>
    </location>
    <ligand>
        <name>FMN</name>
        <dbReference type="ChEBI" id="CHEBI:58210"/>
    </ligand>
</feature>
<comment type="similarity">
    <text evidence="5">Belongs to the NtaA/SnaA/DszA monooxygenase family.</text>
</comment>
<dbReference type="EMBL" id="RCUX01000002">
    <property type="protein sequence ID" value="RLP77522.1"/>
    <property type="molecule type" value="Genomic_DNA"/>
</dbReference>
<dbReference type="NCBIfam" id="TIGR03860">
    <property type="entry name" value="FMN_nitrolo"/>
    <property type="match status" value="1"/>
</dbReference>
<feature type="binding site" evidence="6">
    <location>
        <position position="224"/>
    </location>
    <ligand>
        <name>FMN</name>
        <dbReference type="ChEBI" id="CHEBI:58210"/>
    </ligand>
</feature>
<feature type="domain" description="Luciferase-like" evidence="7">
    <location>
        <begin position="32"/>
        <end position="385"/>
    </location>
</feature>
<dbReference type="RefSeq" id="WP_121647503.1">
    <property type="nucleotide sequence ID" value="NZ_RCUX01000002.1"/>
</dbReference>
<evidence type="ECO:0000256" key="2">
    <source>
        <dbReference type="ARBA" id="ARBA00022643"/>
    </source>
</evidence>
<evidence type="ECO:0000256" key="6">
    <source>
        <dbReference type="PIRSR" id="PIRSR000337-1"/>
    </source>
</evidence>
<dbReference type="Proteomes" id="UP000272503">
    <property type="component" value="Unassembled WGS sequence"/>
</dbReference>
<dbReference type="PANTHER" id="PTHR30011:SF16">
    <property type="entry name" value="C2H2 FINGER DOMAIN TRANSCRIPTION FACTOR (EUROFUNG)-RELATED"/>
    <property type="match status" value="1"/>
</dbReference>
<keyword evidence="2 6" id="KW-0288">FMN</keyword>
<keyword evidence="4" id="KW-0503">Monooxygenase</keyword>
<sequence length="431" mass="47260">MFHLGWFLNGVSLHPRDPIWFGRERRESFGADLYVELARALERARFDYLLISDNLAIGDKFGGSRDVYLENAISTPRFDPLPYAAIIAAQTRHIGVLPTVSTSFVEPFTAARTAVTLDHISQGRVGLNLVTSSGDGGARNYGHTEHLEHDQRYRRAEEWAELLRQLSRSWEAESISPDIFDPVFADPTRVHPVNFSGEFFSSAGPLPVPGAGNGELVLSQAGGSPQGIRFAGRHADTVIAKAASIDAMKTYRAAIQAEAVAAGRAPDACKVLFIIDPILAETDEEARAKKDRLRLSAERGVRNQLALLSSIWGKDLSELPLDEPAPELTTNGHQGMLADFHRIAKGRTLREALGVRHFEEAVELVGTPDTVSARMGEIIEEVGGDGFTFESELNRRTLVEITDGLVPALQKRGLVRSEYAASTLRGHLTEF</sequence>
<evidence type="ECO:0000256" key="4">
    <source>
        <dbReference type="ARBA" id="ARBA00023033"/>
    </source>
</evidence>
<evidence type="ECO:0000256" key="3">
    <source>
        <dbReference type="ARBA" id="ARBA00023002"/>
    </source>
</evidence>
<proteinExistence type="inferred from homology"/>
<dbReference type="GO" id="GO:0016705">
    <property type="term" value="F:oxidoreductase activity, acting on paired donors, with incorporation or reduction of molecular oxygen"/>
    <property type="evidence" value="ECO:0007669"/>
    <property type="project" value="InterPro"/>
</dbReference>
<keyword evidence="3" id="KW-0560">Oxidoreductase</keyword>
<reference evidence="8 9" key="1">
    <citation type="submission" date="2018-10" db="EMBL/GenBank/DDBJ databases">
        <authorList>
            <person name="Li J."/>
        </authorList>
    </citation>
    <scope>NUCLEOTIDE SEQUENCE [LARGE SCALE GENOMIC DNA]</scope>
    <source>
        <strain evidence="8 9">IF 016277</strain>
    </source>
</reference>
<gene>
    <name evidence="8" type="ORF">D9V32_03505</name>
</gene>
<dbReference type="InterPro" id="IPR016215">
    <property type="entry name" value="NTA_MOA"/>
</dbReference>
<dbReference type="Gene3D" id="3.20.20.30">
    <property type="entry name" value="Luciferase-like domain"/>
    <property type="match status" value="1"/>
</dbReference>
<evidence type="ECO:0000256" key="1">
    <source>
        <dbReference type="ARBA" id="ARBA00022630"/>
    </source>
</evidence>
<evidence type="ECO:0000259" key="7">
    <source>
        <dbReference type="Pfam" id="PF00296"/>
    </source>
</evidence>
<feature type="binding site" evidence="6">
    <location>
        <position position="99"/>
    </location>
    <ligand>
        <name>FMN</name>
        <dbReference type="ChEBI" id="CHEBI:58210"/>
    </ligand>
</feature>
<dbReference type="PIRSF" id="PIRSF000337">
    <property type="entry name" value="NTA_MOA"/>
    <property type="match status" value="1"/>
</dbReference>
<dbReference type="GO" id="GO:0004497">
    <property type="term" value="F:monooxygenase activity"/>
    <property type="evidence" value="ECO:0007669"/>
    <property type="project" value="UniProtKB-KW"/>
</dbReference>
<dbReference type="PANTHER" id="PTHR30011">
    <property type="entry name" value="ALKANESULFONATE MONOOXYGENASE-RELATED"/>
    <property type="match status" value="1"/>
</dbReference>
<keyword evidence="9" id="KW-1185">Reference proteome</keyword>
<dbReference type="OrthoDB" id="3265338at2"/>
<dbReference type="Pfam" id="PF00296">
    <property type="entry name" value="Bac_luciferase"/>
    <property type="match status" value="1"/>
</dbReference>
<feature type="binding site" evidence="6">
    <location>
        <position position="53"/>
    </location>
    <ligand>
        <name>FMN</name>
        <dbReference type="ChEBI" id="CHEBI:58210"/>
    </ligand>
</feature>
<organism evidence="8 9">
    <name type="scientific">Mycetocola tolaasinivorans</name>
    <dbReference type="NCBI Taxonomy" id="76635"/>
    <lineage>
        <taxon>Bacteria</taxon>
        <taxon>Bacillati</taxon>
        <taxon>Actinomycetota</taxon>
        <taxon>Actinomycetes</taxon>
        <taxon>Micrococcales</taxon>
        <taxon>Microbacteriaceae</taxon>
        <taxon>Mycetocola</taxon>
    </lineage>
</organism>